<feature type="transmembrane region" description="Helical" evidence="1">
    <location>
        <begin position="28"/>
        <end position="50"/>
    </location>
</feature>
<keyword evidence="1" id="KW-0812">Transmembrane</keyword>
<evidence type="ECO:0000313" key="2">
    <source>
        <dbReference type="EMBL" id="JAD93499.1"/>
    </source>
</evidence>
<name>A0A0A9DY38_ARUDO</name>
<protein>
    <submittedName>
        <fullName evidence="2">Cka2</fullName>
    </submittedName>
</protein>
<organism evidence="2">
    <name type="scientific">Arundo donax</name>
    <name type="common">Giant reed</name>
    <name type="synonym">Donax arundinaceus</name>
    <dbReference type="NCBI Taxonomy" id="35708"/>
    <lineage>
        <taxon>Eukaryota</taxon>
        <taxon>Viridiplantae</taxon>
        <taxon>Streptophyta</taxon>
        <taxon>Embryophyta</taxon>
        <taxon>Tracheophyta</taxon>
        <taxon>Spermatophyta</taxon>
        <taxon>Magnoliopsida</taxon>
        <taxon>Liliopsida</taxon>
        <taxon>Poales</taxon>
        <taxon>Poaceae</taxon>
        <taxon>PACMAD clade</taxon>
        <taxon>Arundinoideae</taxon>
        <taxon>Arundineae</taxon>
        <taxon>Arundo</taxon>
    </lineage>
</organism>
<reference evidence="2" key="2">
    <citation type="journal article" date="2015" name="Data Brief">
        <title>Shoot transcriptome of the giant reed, Arundo donax.</title>
        <authorList>
            <person name="Barrero R.A."/>
            <person name="Guerrero F.D."/>
            <person name="Moolhuijzen P."/>
            <person name="Goolsby J.A."/>
            <person name="Tidwell J."/>
            <person name="Bellgard S.E."/>
            <person name="Bellgard M.I."/>
        </authorList>
    </citation>
    <scope>NUCLEOTIDE SEQUENCE</scope>
    <source>
        <tissue evidence="2">Shoot tissue taken approximately 20 cm above the soil surface</tissue>
    </source>
</reference>
<keyword evidence="1" id="KW-1133">Transmembrane helix</keyword>
<sequence>MLVISINELGPRFSTMPSNKSFKLRVKLNAIFVQISIQPIFAIFTSWSLLSWP</sequence>
<keyword evidence="1" id="KW-0472">Membrane</keyword>
<dbReference type="AlphaFoldDB" id="A0A0A9DY38"/>
<proteinExistence type="predicted"/>
<dbReference type="EMBL" id="GBRH01204396">
    <property type="protein sequence ID" value="JAD93499.1"/>
    <property type="molecule type" value="Transcribed_RNA"/>
</dbReference>
<accession>A0A0A9DY38</accession>
<reference evidence="2" key="1">
    <citation type="submission" date="2014-09" db="EMBL/GenBank/DDBJ databases">
        <authorList>
            <person name="Magalhaes I.L.F."/>
            <person name="Oliveira U."/>
            <person name="Santos F.R."/>
            <person name="Vidigal T.H.D.A."/>
            <person name="Brescovit A.D."/>
            <person name="Santos A.J."/>
        </authorList>
    </citation>
    <scope>NUCLEOTIDE SEQUENCE</scope>
    <source>
        <tissue evidence="2">Shoot tissue taken approximately 20 cm above the soil surface</tissue>
    </source>
</reference>
<evidence type="ECO:0000256" key="1">
    <source>
        <dbReference type="SAM" id="Phobius"/>
    </source>
</evidence>